<protein>
    <submittedName>
        <fullName evidence="2">ABC transporter ATP-binding protein</fullName>
        <ecNumber evidence="2">3.6.3.30</ecNumber>
    </submittedName>
</protein>
<keyword evidence="2" id="KW-0547">Nucleotide-binding</keyword>
<dbReference type="InterPro" id="IPR013611">
    <property type="entry name" value="Transp-assoc_OB_typ2"/>
</dbReference>
<evidence type="ECO:0000313" key="3">
    <source>
        <dbReference type="Proteomes" id="UP000234667"/>
    </source>
</evidence>
<feature type="domain" description="Transport-associated OB type 2" evidence="1">
    <location>
        <begin position="1"/>
        <end position="47"/>
    </location>
</feature>
<comment type="caution">
    <text evidence="2">The sequence shown here is derived from an EMBL/GenBank/DDBJ whole genome shotgun (WGS) entry which is preliminary data.</text>
</comment>
<dbReference type="GO" id="GO:0043190">
    <property type="term" value="C:ATP-binding cassette (ABC) transporter complex"/>
    <property type="evidence" value="ECO:0007669"/>
    <property type="project" value="InterPro"/>
</dbReference>
<keyword evidence="2" id="KW-0067">ATP-binding</keyword>
<evidence type="ECO:0000259" key="1">
    <source>
        <dbReference type="Pfam" id="PF08402"/>
    </source>
</evidence>
<gene>
    <name evidence="2" type="primary">fbpC</name>
    <name evidence="2" type="ORF">CWN49_14665</name>
</gene>
<accession>A0A2J5PTB7</accession>
<dbReference type="GO" id="GO:0022857">
    <property type="term" value="F:transmembrane transporter activity"/>
    <property type="evidence" value="ECO:0007669"/>
    <property type="project" value="InterPro"/>
</dbReference>
<reference evidence="2 3" key="2">
    <citation type="submission" date="2018-01" db="EMBL/GenBank/DDBJ databases">
        <title>Genomic study of Klebsiella pneumoniae.</title>
        <authorList>
            <person name="Yang Y."/>
            <person name="Bicalho R."/>
        </authorList>
    </citation>
    <scope>NUCLEOTIDE SEQUENCE [LARGE SCALE GENOMIC DNA]</scope>
    <source>
        <strain evidence="2 3">A10</strain>
    </source>
</reference>
<keyword evidence="2" id="KW-0378">Hydrolase</keyword>
<organism evidence="2 3">
    <name type="scientific">Klebsiella michiganensis</name>
    <dbReference type="NCBI Taxonomy" id="1134687"/>
    <lineage>
        <taxon>Bacteria</taxon>
        <taxon>Pseudomonadati</taxon>
        <taxon>Pseudomonadota</taxon>
        <taxon>Gammaproteobacteria</taxon>
        <taxon>Enterobacterales</taxon>
        <taxon>Enterobacteriaceae</taxon>
        <taxon>Klebsiella/Raoultella group</taxon>
        <taxon>Klebsiella</taxon>
    </lineage>
</organism>
<feature type="non-terminal residue" evidence="2">
    <location>
        <position position="1"/>
    </location>
</feature>
<dbReference type="EC" id="3.6.3.30" evidence="2"/>
<dbReference type="Proteomes" id="UP000234667">
    <property type="component" value="Unassembled WGS sequence"/>
</dbReference>
<dbReference type="GO" id="GO:0016787">
    <property type="term" value="F:hydrolase activity"/>
    <property type="evidence" value="ECO:0007669"/>
    <property type="project" value="UniProtKB-KW"/>
</dbReference>
<dbReference type="AlphaFoldDB" id="A0A2J5PTB7"/>
<evidence type="ECO:0000313" key="2">
    <source>
        <dbReference type="EMBL" id="PLO69273.1"/>
    </source>
</evidence>
<proteinExistence type="predicted"/>
<reference evidence="2 3" key="1">
    <citation type="submission" date="2017-11" db="EMBL/GenBank/DDBJ databases">
        <authorList>
            <person name="Han C.G."/>
        </authorList>
    </citation>
    <scope>NUCLEOTIDE SEQUENCE [LARGE SCALE GENOMIC DNA]</scope>
    <source>
        <strain evidence="2 3">A10</strain>
    </source>
</reference>
<dbReference type="Pfam" id="PF08402">
    <property type="entry name" value="TOBE_2"/>
    <property type="match status" value="1"/>
</dbReference>
<dbReference type="GO" id="GO:0005524">
    <property type="term" value="F:ATP binding"/>
    <property type="evidence" value="ECO:0007669"/>
    <property type="project" value="UniProtKB-KW"/>
</dbReference>
<dbReference type="EMBL" id="PIDR01000410">
    <property type="protein sequence ID" value="PLO69273.1"/>
    <property type="molecule type" value="Genomic_DNA"/>
</dbReference>
<name>A0A2J5PTB7_9ENTR</name>
<sequence length="51" mass="5851">AYMGPQYEVTVEWHGQEILLQVNATRLQPDVGEHYYLEIHPYGMFVLADAG</sequence>